<evidence type="ECO:0000256" key="1">
    <source>
        <dbReference type="ARBA" id="ARBA00007712"/>
    </source>
</evidence>
<feature type="compositionally biased region" description="Polar residues" evidence="3">
    <location>
        <begin position="1"/>
        <end position="12"/>
    </location>
</feature>
<comment type="caution">
    <text evidence="4">The sequence shown here is derived from an EMBL/GenBank/DDBJ whole genome shotgun (WGS) entry which is preliminary data.</text>
</comment>
<feature type="compositionally biased region" description="Basic and acidic residues" evidence="3">
    <location>
        <begin position="13"/>
        <end position="50"/>
    </location>
</feature>
<name>A0A9N9BMU0_9GLOM</name>
<dbReference type="EMBL" id="CAJVPS010002468">
    <property type="protein sequence ID" value="CAG8569178.1"/>
    <property type="molecule type" value="Genomic_DNA"/>
</dbReference>
<organism evidence="4 5">
    <name type="scientific">Ambispora leptoticha</name>
    <dbReference type="NCBI Taxonomy" id="144679"/>
    <lineage>
        <taxon>Eukaryota</taxon>
        <taxon>Fungi</taxon>
        <taxon>Fungi incertae sedis</taxon>
        <taxon>Mucoromycota</taxon>
        <taxon>Glomeromycotina</taxon>
        <taxon>Glomeromycetes</taxon>
        <taxon>Archaeosporales</taxon>
        <taxon>Ambisporaceae</taxon>
        <taxon>Ambispora</taxon>
    </lineage>
</organism>
<dbReference type="AlphaFoldDB" id="A0A9N9BMU0"/>
<dbReference type="PANTHER" id="PTHR14270:SF0">
    <property type="entry name" value="NONSENSE-MEDIATED MRNA DECAY FACTOR SMG9"/>
    <property type="match status" value="1"/>
</dbReference>
<protein>
    <submittedName>
        <fullName evidence="4">3470_t:CDS:1</fullName>
    </submittedName>
</protein>
<dbReference type="PANTHER" id="PTHR14270">
    <property type="entry name" value="NONSENSE-MEDIATED MRNA DECAY FACTOR SMG9"/>
    <property type="match status" value="1"/>
</dbReference>
<accession>A0A9N9BMU0</accession>
<feature type="region of interest" description="Disordered" evidence="3">
    <location>
        <begin position="1"/>
        <end position="73"/>
    </location>
</feature>
<dbReference type="OrthoDB" id="79514at2759"/>
<dbReference type="Proteomes" id="UP000789508">
    <property type="component" value="Unassembled WGS sequence"/>
</dbReference>
<gene>
    <name evidence="4" type="ORF">ALEPTO_LOCUS6730</name>
</gene>
<dbReference type="SUPFAM" id="SSF52540">
    <property type="entry name" value="P-loop containing nucleoside triphosphate hydrolases"/>
    <property type="match status" value="1"/>
</dbReference>
<evidence type="ECO:0000313" key="5">
    <source>
        <dbReference type="Proteomes" id="UP000789508"/>
    </source>
</evidence>
<sequence length="420" mass="47618">MAKEGSSTLNNRQYEEREEGKFSRGGGRDADKGRRDGSFNDRERVREGGRGGRRRDRRKDSSGGTLTTPTPEILSKSFYQAPVILEQVLSPQASNFPSSPLEDFSHNLSVSSVSREPEMKLGILRPKKPEKPFQKMINEKGTFLFESVAKILTEHAGHFVVGVCGPQGSGKSTILSALCQDPNNAFPVQTNEALNFASHETIGIDIHVTPERIILLDTQPLFSLSILERAVRNDYIPDHISPELWLEMQSLQYIIFLLSVCNVVITVTESIDLNTWNFLRKAEMLKYRISEFPTLPSLTSTDGNYEYYPDVVLVSNKNIPDDFTTKKYDNISDLLRQIFNDSNLKIFNTISLAKTLPIYKPHSKSKQQKLPNFYMLPFEPNPYRPKSEGHMLKYLAAPDNFAALVIELRNPMFVNKQIRP</sequence>
<evidence type="ECO:0000256" key="3">
    <source>
        <dbReference type="SAM" id="MobiDB-lite"/>
    </source>
</evidence>
<comment type="similarity">
    <text evidence="1">Belongs to the SMG9 family.</text>
</comment>
<evidence type="ECO:0000256" key="2">
    <source>
        <dbReference type="ARBA" id="ARBA00023161"/>
    </source>
</evidence>
<dbReference type="Gene3D" id="3.40.50.300">
    <property type="entry name" value="P-loop containing nucleotide triphosphate hydrolases"/>
    <property type="match status" value="1"/>
</dbReference>
<evidence type="ECO:0000313" key="4">
    <source>
        <dbReference type="EMBL" id="CAG8569178.1"/>
    </source>
</evidence>
<keyword evidence="2" id="KW-0866">Nonsense-mediated mRNA decay</keyword>
<reference evidence="4" key="1">
    <citation type="submission" date="2021-06" db="EMBL/GenBank/DDBJ databases">
        <authorList>
            <person name="Kallberg Y."/>
            <person name="Tangrot J."/>
            <person name="Rosling A."/>
        </authorList>
    </citation>
    <scope>NUCLEOTIDE SEQUENCE</scope>
    <source>
        <strain evidence="4">FL130A</strain>
    </source>
</reference>
<dbReference type="InterPro" id="IPR027417">
    <property type="entry name" value="P-loop_NTPase"/>
</dbReference>
<dbReference type="GO" id="GO:0000184">
    <property type="term" value="P:nuclear-transcribed mRNA catabolic process, nonsense-mediated decay"/>
    <property type="evidence" value="ECO:0007669"/>
    <property type="project" value="UniProtKB-KW"/>
</dbReference>
<proteinExistence type="inferred from homology"/>
<dbReference type="InterPro" id="IPR039177">
    <property type="entry name" value="SMG9"/>
</dbReference>
<keyword evidence="5" id="KW-1185">Reference proteome</keyword>